<dbReference type="InterPro" id="IPR009003">
    <property type="entry name" value="Peptidase_S1_PA"/>
</dbReference>
<dbReference type="OMA" id="IKPICVQ"/>
<comment type="similarity">
    <text evidence="8">Belongs to the peptidase S1 family. CLIP subfamily.</text>
</comment>
<keyword evidence="3" id="KW-0399">Innate immunity</keyword>
<evidence type="ECO:0000256" key="2">
    <source>
        <dbReference type="ARBA" id="ARBA00022525"/>
    </source>
</evidence>
<dbReference type="OrthoDB" id="547031at2759"/>
<evidence type="ECO:0000256" key="1">
    <source>
        <dbReference type="ARBA" id="ARBA00004613"/>
    </source>
</evidence>
<evidence type="ECO:0000256" key="3">
    <source>
        <dbReference type="ARBA" id="ARBA00022588"/>
    </source>
</evidence>
<dbReference type="SUPFAM" id="SSF50494">
    <property type="entry name" value="Trypsin-like serine proteases"/>
    <property type="match status" value="1"/>
</dbReference>
<evidence type="ECO:0000256" key="5">
    <source>
        <dbReference type="ARBA" id="ARBA00022859"/>
    </source>
</evidence>
<feature type="domain" description="Peptidase S1" evidence="10">
    <location>
        <begin position="97"/>
        <end position="346"/>
    </location>
</feature>
<reference evidence="12" key="2">
    <citation type="submission" date="2020-05" db="UniProtKB">
        <authorList>
            <consortium name="EnsemblMetazoa"/>
        </authorList>
    </citation>
    <scope>IDENTIFICATION</scope>
</reference>
<keyword evidence="4 9" id="KW-0732">Signal</keyword>
<dbReference type="VEuPathDB" id="VectorBase:ASIS015781"/>
<dbReference type="STRING" id="74873.A0A084WQL6"/>
<dbReference type="GO" id="GO:0004252">
    <property type="term" value="F:serine-type endopeptidase activity"/>
    <property type="evidence" value="ECO:0007669"/>
    <property type="project" value="InterPro"/>
</dbReference>
<evidence type="ECO:0000256" key="7">
    <source>
        <dbReference type="ARBA" id="ARBA00023180"/>
    </source>
</evidence>
<dbReference type="AlphaFoldDB" id="A0A084WQL6"/>
<evidence type="ECO:0000256" key="8">
    <source>
        <dbReference type="ARBA" id="ARBA00024195"/>
    </source>
</evidence>
<evidence type="ECO:0000256" key="9">
    <source>
        <dbReference type="SAM" id="SignalP"/>
    </source>
</evidence>
<evidence type="ECO:0000256" key="4">
    <source>
        <dbReference type="ARBA" id="ARBA00022729"/>
    </source>
</evidence>
<dbReference type="EMBL" id="KE525396">
    <property type="protein sequence ID" value="KFB52510.1"/>
    <property type="molecule type" value="Genomic_DNA"/>
</dbReference>
<name>A0A084WQL6_ANOSI</name>
<evidence type="ECO:0000313" key="11">
    <source>
        <dbReference type="EMBL" id="KFB52510.1"/>
    </source>
</evidence>
<dbReference type="GO" id="GO:0045087">
    <property type="term" value="P:innate immune response"/>
    <property type="evidence" value="ECO:0007669"/>
    <property type="project" value="UniProtKB-KW"/>
</dbReference>
<dbReference type="PROSITE" id="PS50240">
    <property type="entry name" value="TRYPSIN_DOM"/>
    <property type="match status" value="1"/>
</dbReference>
<keyword evidence="13" id="KW-1185">Reference proteome</keyword>
<evidence type="ECO:0000313" key="12">
    <source>
        <dbReference type="EnsemblMetazoa" id="ASIC020757-PA"/>
    </source>
</evidence>
<dbReference type="EnsemblMetazoa" id="ASIC020757-RA">
    <property type="protein sequence ID" value="ASIC020757-PA"/>
    <property type="gene ID" value="ASIC020757"/>
</dbReference>
<dbReference type="PRINTS" id="PR00722">
    <property type="entry name" value="CHYMOTRYPSIN"/>
</dbReference>
<protein>
    <submittedName>
        <fullName evidence="11">AGAP009214-PA-like protein</fullName>
    </submittedName>
</protein>
<evidence type="ECO:0000259" key="10">
    <source>
        <dbReference type="PROSITE" id="PS50240"/>
    </source>
</evidence>
<accession>A0A084WQL6</accession>
<dbReference type="GO" id="GO:0005576">
    <property type="term" value="C:extracellular region"/>
    <property type="evidence" value="ECO:0007669"/>
    <property type="project" value="UniProtKB-SubCell"/>
</dbReference>
<dbReference type="Pfam" id="PF00089">
    <property type="entry name" value="Trypsin"/>
    <property type="match status" value="1"/>
</dbReference>
<gene>
    <name evidence="11" type="ORF">ZHAS_00020757</name>
</gene>
<dbReference type="GO" id="GO:0006508">
    <property type="term" value="P:proteolysis"/>
    <property type="evidence" value="ECO:0007669"/>
    <property type="project" value="InterPro"/>
</dbReference>
<feature type="chain" id="PRO_5001785112" evidence="9">
    <location>
        <begin position="22"/>
        <end position="347"/>
    </location>
</feature>
<dbReference type="VEuPathDB" id="VectorBase:ASIC020757"/>
<keyword evidence="5" id="KW-0391">Immunity</keyword>
<dbReference type="InterPro" id="IPR001314">
    <property type="entry name" value="Peptidase_S1A"/>
</dbReference>
<keyword evidence="7" id="KW-0325">Glycoprotein</keyword>
<keyword evidence="2" id="KW-0964">Secreted</keyword>
<dbReference type="SMART" id="SM00020">
    <property type="entry name" value="Tryp_SPc"/>
    <property type="match status" value="1"/>
</dbReference>
<dbReference type="InterPro" id="IPR043504">
    <property type="entry name" value="Peptidase_S1_PA_chymotrypsin"/>
</dbReference>
<organism evidence="11">
    <name type="scientific">Anopheles sinensis</name>
    <name type="common">Mosquito</name>
    <dbReference type="NCBI Taxonomy" id="74873"/>
    <lineage>
        <taxon>Eukaryota</taxon>
        <taxon>Metazoa</taxon>
        <taxon>Ecdysozoa</taxon>
        <taxon>Arthropoda</taxon>
        <taxon>Hexapoda</taxon>
        <taxon>Insecta</taxon>
        <taxon>Pterygota</taxon>
        <taxon>Neoptera</taxon>
        <taxon>Endopterygota</taxon>
        <taxon>Diptera</taxon>
        <taxon>Nematocera</taxon>
        <taxon>Culicoidea</taxon>
        <taxon>Culicidae</taxon>
        <taxon>Anophelinae</taxon>
        <taxon>Anopheles</taxon>
    </lineage>
</organism>
<dbReference type="PANTHER" id="PTHR24256">
    <property type="entry name" value="TRYPTASE-RELATED"/>
    <property type="match status" value="1"/>
</dbReference>
<dbReference type="InterPro" id="IPR001254">
    <property type="entry name" value="Trypsin_dom"/>
</dbReference>
<dbReference type="FunFam" id="2.40.10.10:FF:000028">
    <property type="entry name" value="Serine protease easter"/>
    <property type="match status" value="1"/>
</dbReference>
<dbReference type="Gene3D" id="2.40.10.10">
    <property type="entry name" value="Trypsin-like serine proteases"/>
    <property type="match status" value="2"/>
</dbReference>
<dbReference type="EMBL" id="ATLV01025639">
    <property type="status" value="NOT_ANNOTATED_CDS"/>
    <property type="molecule type" value="Genomic_DNA"/>
</dbReference>
<evidence type="ECO:0000313" key="13">
    <source>
        <dbReference type="Proteomes" id="UP000030765"/>
    </source>
</evidence>
<dbReference type="CDD" id="cd00190">
    <property type="entry name" value="Tryp_SPc"/>
    <property type="match status" value="1"/>
</dbReference>
<dbReference type="Proteomes" id="UP000030765">
    <property type="component" value="Unassembled WGS sequence"/>
</dbReference>
<comment type="subcellular location">
    <subcellularLocation>
        <location evidence="1">Secreted</location>
    </subcellularLocation>
</comment>
<sequence length="347" mass="39365">MQIAKLLFWLLLIIAYQTVIATPDKCDDGYECIDIRKCDRFAPHLNRPDMWTESLTEELRSRICITPEIATNNVFTVCCEKVKRRRDELLDLEKCGVDNGTAYGSETQLYQNPWMALLYYQEGWRCAGTLINERYILTTARCAKDQTLKHVTLGEFNLSEPIDCDQSGMRCAPAPQNISIERVIIHKDYYARPKQNNIALLRLAKPVTLNENVMPICLPVTPAMRKHSLKFSAVGWGRTENCVMSSSLQRTKMELLSQDVCNMWLSEKAKHIRHTDTLVCASGVLSANGLGDAGGPLQTISNSTGRNRYVQYGIFAYGTAFCGNVHYPGTYIRVESFVEWILDNLEE</sequence>
<dbReference type="InterPro" id="IPR051487">
    <property type="entry name" value="Ser/Thr_Proteases_Immune/Dev"/>
</dbReference>
<evidence type="ECO:0000256" key="6">
    <source>
        <dbReference type="ARBA" id="ARBA00023157"/>
    </source>
</evidence>
<feature type="signal peptide" evidence="9">
    <location>
        <begin position="1"/>
        <end position="21"/>
    </location>
</feature>
<reference evidence="11 13" key="1">
    <citation type="journal article" date="2014" name="BMC Genomics">
        <title>Genome sequence of Anopheles sinensis provides insight into genetics basis of mosquito competence for malaria parasites.</title>
        <authorList>
            <person name="Zhou D."/>
            <person name="Zhang D."/>
            <person name="Ding G."/>
            <person name="Shi L."/>
            <person name="Hou Q."/>
            <person name="Ye Y."/>
            <person name="Xu Y."/>
            <person name="Zhou H."/>
            <person name="Xiong C."/>
            <person name="Li S."/>
            <person name="Yu J."/>
            <person name="Hong S."/>
            <person name="Yu X."/>
            <person name="Zou P."/>
            <person name="Chen C."/>
            <person name="Chang X."/>
            <person name="Wang W."/>
            <person name="Lv Y."/>
            <person name="Sun Y."/>
            <person name="Ma L."/>
            <person name="Shen B."/>
            <person name="Zhu C."/>
        </authorList>
    </citation>
    <scope>NUCLEOTIDE SEQUENCE [LARGE SCALE GENOMIC DNA]</scope>
</reference>
<keyword evidence="6" id="KW-1015">Disulfide bond</keyword>
<proteinExistence type="inferred from homology"/>